<dbReference type="GO" id="GO:0003723">
    <property type="term" value="F:RNA binding"/>
    <property type="evidence" value="ECO:0007669"/>
    <property type="project" value="UniProtKB-UniRule"/>
</dbReference>
<keyword evidence="3 13" id="KW-0540">Nuclease</keyword>
<evidence type="ECO:0000256" key="3">
    <source>
        <dbReference type="ARBA" id="ARBA00022722"/>
    </source>
</evidence>
<dbReference type="Proteomes" id="UP000776700">
    <property type="component" value="Unassembled WGS sequence"/>
</dbReference>
<keyword evidence="8 13" id="KW-0694">RNA-binding</keyword>
<comment type="subunit">
    <text evidence="12 13">Monomer. Binds crRNA and tracrRNA.</text>
</comment>
<proteinExistence type="inferred from homology"/>
<reference evidence="15" key="1">
    <citation type="journal article" date="2021" name="PeerJ">
        <title>Extensive microbial diversity within the chicken gut microbiome revealed by metagenomics and culture.</title>
        <authorList>
            <person name="Gilroy R."/>
            <person name="Ravi A."/>
            <person name="Getino M."/>
            <person name="Pursley I."/>
            <person name="Horton D.L."/>
            <person name="Alikhan N.F."/>
            <person name="Baker D."/>
            <person name="Gharbi K."/>
            <person name="Hall N."/>
            <person name="Watson M."/>
            <person name="Adriaenssens E.M."/>
            <person name="Foster-Nyarko E."/>
            <person name="Jarju S."/>
            <person name="Secka A."/>
            <person name="Antonio M."/>
            <person name="Oren A."/>
            <person name="Chaudhuri R.R."/>
            <person name="La Ragione R."/>
            <person name="Hildebrand F."/>
            <person name="Pallen M.J."/>
        </authorList>
    </citation>
    <scope>NUCLEOTIDE SEQUENCE</scope>
    <source>
        <strain evidence="15">1277</strain>
    </source>
</reference>
<dbReference type="SMART" id="SM00507">
    <property type="entry name" value="HNHc"/>
    <property type="match status" value="1"/>
</dbReference>
<reference evidence="15" key="2">
    <citation type="submission" date="2021-09" db="EMBL/GenBank/DDBJ databases">
        <authorList>
            <person name="Gilroy R."/>
        </authorList>
    </citation>
    <scope>NUCLEOTIDE SEQUENCE</scope>
    <source>
        <strain evidence="15">1277</strain>
    </source>
</reference>
<evidence type="ECO:0000256" key="1">
    <source>
        <dbReference type="ARBA" id="ARBA00001946"/>
    </source>
</evidence>
<protein>
    <recommendedName>
        <fullName evidence="13">CRISPR-associated endonuclease Cas9</fullName>
        <ecNumber evidence="13">3.1.-.-</ecNumber>
    </recommendedName>
</protein>
<evidence type="ECO:0000256" key="8">
    <source>
        <dbReference type="ARBA" id="ARBA00022884"/>
    </source>
</evidence>
<dbReference type="InterPro" id="IPR036397">
    <property type="entry name" value="RNaseH_sf"/>
</dbReference>
<evidence type="ECO:0000256" key="5">
    <source>
        <dbReference type="ARBA" id="ARBA00022759"/>
    </source>
</evidence>
<dbReference type="Gene3D" id="1.10.30.50">
    <property type="match status" value="1"/>
</dbReference>
<evidence type="ECO:0000256" key="7">
    <source>
        <dbReference type="ARBA" id="ARBA00022842"/>
    </source>
</evidence>
<dbReference type="GO" id="GO:0004519">
    <property type="term" value="F:endonuclease activity"/>
    <property type="evidence" value="ECO:0007669"/>
    <property type="project" value="UniProtKB-UniRule"/>
</dbReference>
<keyword evidence="5 13" id="KW-0255">Endonuclease</keyword>
<dbReference type="PROSITE" id="PS51749">
    <property type="entry name" value="HNH_CAS9"/>
    <property type="match status" value="1"/>
</dbReference>
<dbReference type="InterPro" id="IPR028629">
    <property type="entry name" value="Cas9"/>
</dbReference>
<evidence type="ECO:0000313" key="16">
    <source>
        <dbReference type="Proteomes" id="UP000776700"/>
    </source>
</evidence>
<evidence type="ECO:0000256" key="13">
    <source>
        <dbReference type="HAMAP-Rule" id="MF_01480"/>
    </source>
</evidence>
<comment type="caution">
    <text evidence="15">The sequence shown here is derived from an EMBL/GenBank/DDBJ whole genome shotgun (WGS) entry which is preliminary data.</text>
</comment>
<dbReference type="GO" id="GO:0046872">
    <property type="term" value="F:metal ion binding"/>
    <property type="evidence" value="ECO:0007669"/>
    <property type="project" value="UniProtKB-UniRule"/>
</dbReference>
<feature type="binding site" evidence="13">
    <location>
        <position position="10"/>
    </location>
    <ligand>
        <name>Mg(2+)</name>
        <dbReference type="ChEBI" id="CHEBI:18420"/>
        <label>1</label>
    </ligand>
</feature>
<evidence type="ECO:0000256" key="6">
    <source>
        <dbReference type="ARBA" id="ARBA00022801"/>
    </source>
</evidence>
<dbReference type="Pfam" id="PF18541">
    <property type="entry name" value="RuvC_III"/>
    <property type="match status" value="1"/>
</dbReference>
<dbReference type="Pfam" id="PF18470">
    <property type="entry name" value="Cas9_a"/>
    <property type="match status" value="1"/>
</dbReference>
<name>A0A921MZS3_9FIRM</name>
<accession>A0A921MZS3</accession>
<comment type="similarity">
    <text evidence="13">Belongs to the CRISPR-associated Cas9 family.</text>
</comment>
<keyword evidence="6 13" id="KW-0378">Hydrolase</keyword>
<keyword evidence="11" id="KW-0464">Manganese</keyword>
<comment type="similarity">
    <text evidence="2">Belongs to the CRISPR-associated protein Cas9 family. Subtype II-A subfamily.</text>
</comment>
<organism evidence="15 16">
    <name type="scientific">Romboutsia timonensis</name>
    <dbReference type="NCBI Taxonomy" id="1776391"/>
    <lineage>
        <taxon>Bacteria</taxon>
        <taxon>Bacillati</taxon>
        <taxon>Bacillota</taxon>
        <taxon>Clostridia</taxon>
        <taxon>Peptostreptococcales</taxon>
        <taxon>Peptostreptococcaceae</taxon>
        <taxon>Romboutsia</taxon>
    </lineage>
</organism>
<dbReference type="NCBIfam" id="TIGR01865">
    <property type="entry name" value="cas_Csn1"/>
    <property type="match status" value="1"/>
</dbReference>
<dbReference type="GO" id="GO:0003677">
    <property type="term" value="F:DNA binding"/>
    <property type="evidence" value="ECO:0007669"/>
    <property type="project" value="UniProtKB-UniRule"/>
</dbReference>
<keyword evidence="4 13" id="KW-0479">Metal-binding</keyword>
<feature type="active site" description="Proton acceptor for HNH nuclease domain" evidence="13">
    <location>
        <position position="564"/>
    </location>
</feature>
<dbReference type="Pfam" id="PF13395">
    <property type="entry name" value="HNH_4"/>
    <property type="match status" value="1"/>
</dbReference>
<comment type="domain">
    <text evidence="13">Has 2 endonuclease domains. The discontinuous RuvC-like domain cleaves the target DNA noncomplementary to crRNA while the HNH nuclease domain cleaves the target DNA complementary to crRNA.</text>
</comment>
<evidence type="ECO:0000256" key="4">
    <source>
        <dbReference type="ARBA" id="ARBA00022723"/>
    </source>
</evidence>
<feature type="binding site" evidence="13">
    <location>
        <position position="10"/>
    </location>
    <ligand>
        <name>Mg(2+)</name>
        <dbReference type="ChEBI" id="CHEBI:18420"/>
        <label>2</label>
    </ligand>
</feature>
<dbReference type="HAMAP" id="MF_01480">
    <property type="entry name" value="Cas9"/>
    <property type="match status" value="1"/>
</dbReference>
<keyword evidence="9 13" id="KW-0051">Antiviral defense</keyword>
<dbReference type="InterPro" id="IPR033114">
    <property type="entry name" value="HNH_CAS9"/>
</dbReference>
<sequence>MKKELKFGFDIGETSLGWSVLDSQTNEIVALGVRAWDKSEDRKGRGLNEIRTEKSNVRKTLRRRKHRKDRVKNLLVKENIITKEELIYIENNPGVNIFELRYKAINENISNTEIARLCIYFSGHRGFKSSDSKGNSDSGVIKAALNENKKLMQENNYKTFGEMLYIDEKFKHRKRNSNGDYIVSVDRELINEEIDFILSKQNVNIEFIRKYKDILNSQRSFASGDDILNRVGYCTFEKDKKRCAKATLSFQKFKVMQDLTKVKLVDDKLDIRYLTKEEKNILFQEIFNNKKDKSLTYKDARKLLNIDKNILFANIENANKKETSEISNISDYITLKKIFKKLSYNINDLSDEIIDNIATILTLYKEDEIIINKLNDLNLDNELIEELKELNFTKFGRLSLEAIRKINIGLYEGMNYNEACEYVGYNFKNENLKENKTELLPGFDKNKIINKSVYKTCVEFRKVLNALIKKYGSPARIHLESTRELGKSDEQKHKMKLKNDNNNKLNKVIIEELKELRGCDSEPSPKMLLKYKLYKEQNAICMYSGKPIDLINMLYDENYAQVDHILPKSRSFDNTYDNKVLVLTKENQDKRNMTPYEYMKENDIVWHQFEQRVLYSNLSKRKKQNLLDKTFSEKEKGFLDRNLHYTSWAIREISNHLKQNLLFEGNYKKNVYEINGYITSQVRGLLGIYKDRDKDDLHHAVDAVIVALCDDKMVKAYSNYWLSRENRLKNKFEKPYDNFEYILEDKLKNVIVSRPEVKKNNGKMFEDTLYGYGGRTENGEEIITYKTNVKDIKFNKDGDFNMFNKESNIDTYNKIKNNYLQNKNTVPVIGDNGLEIKKITQYECVKGGNIKIIKNKNGGYSARTGGEIKRVDIYSKDGKYYCVPVYFCDKGTPKQYIEAGKPKLTWNSVDDTYKFEFSLYKGSVIKIESKNDTNIVYYRTIDSATGSSICHELNSKENKIRKGIKTLKSIKKIKIDVLGNIID</sequence>
<dbReference type="InterPro" id="IPR003615">
    <property type="entry name" value="HNH_nuc"/>
</dbReference>
<feature type="domain" description="HNH Cas9-type" evidence="14">
    <location>
        <begin position="488"/>
        <end position="643"/>
    </location>
</feature>
<feature type="binding site" evidence="13">
    <location>
        <position position="484"/>
    </location>
    <ligand>
        <name>Mg(2+)</name>
        <dbReference type="ChEBI" id="CHEBI:18420"/>
        <label>2</label>
    </ligand>
</feature>
<keyword evidence="7 13" id="KW-0460">Magnesium</keyword>
<dbReference type="GO" id="GO:0016787">
    <property type="term" value="F:hydrolase activity"/>
    <property type="evidence" value="ECO:0007669"/>
    <property type="project" value="UniProtKB-KW"/>
</dbReference>
<evidence type="ECO:0000259" key="14">
    <source>
        <dbReference type="PROSITE" id="PS51749"/>
    </source>
</evidence>
<feature type="binding site" evidence="13">
    <location>
        <position position="484"/>
    </location>
    <ligand>
        <name>Mg(2+)</name>
        <dbReference type="ChEBI" id="CHEBI:18420"/>
        <label>1</label>
    </ligand>
</feature>
<dbReference type="GO" id="GO:0051607">
    <property type="term" value="P:defense response to virus"/>
    <property type="evidence" value="ECO:0007669"/>
    <property type="project" value="UniProtKB-UniRule"/>
</dbReference>
<feature type="binding site" evidence="13">
    <location>
        <position position="480"/>
    </location>
    <ligand>
        <name>Mg(2+)</name>
        <dbReference type="ChEBI" id="CHEBI:18420"/>
        <label>1</label>
    </ligand>
</feature>
<evidence type="ECO:0000256" key="2">
    <source>
        <dbReference type="ARBA" id="ARBA00005244"/>
    </source>
</evidence>
<evidence type="ECO:0000256" key="10">
    <source>
        <dbReference type="ARBA" id="ARBA00023125"/>
    </source>
</evidence>
<dbReference type="EC" id="3.1.-.-" evidence="13"/>
<evidence type="ECO:0000256" key="9">
    <source>
        <dbReference type="ARBA" id="ARBA00023118"/>
    </source>
</evidence>
<dbReference type="GO" id="GO:0043571">
    <property type="term" value="P:maintenance of CRISPR repeat elements"/>
    <property type="evidence" value="ECO:0007669"/>
    <property type="project" value="UniProtKB-UniRule"/>
</dbReference>
<keyword evidence="10 13" id="KW-0238">DNA-binding</keyword>
<feature type="binding site" evidence="13">
    <location>
        <position position="699"/>
    </location>
    <ligand>
        <name>Mg(2+)</name>
        <dbReference type="ChEBI" id="CHEBI:18420"/>
        <label>2</label>
    </ligand>
</feature>
<evidence type="ECO:0000256" key="12">
    <source>
        <dbReference type="ARBA" id="ARBA00046380"/>
    </source>
</evidence>
<comment type="cofactor">
    <cofactor evidence="1 13">
        <name>Mg(2+)</name>
        <dbReference type="ChEBI" id="CHEBI:18420"/>
    </cofactor>
</comment>
<dbReference type="EMBL" id="DYUB01000055">
    <property type="protein sequence ID" value="HJG95765.1"/>
    <property type="molecule type" value="Genomic_DNA"/>
</dbReference>
<comment type="function">
    <text evidence="13">CRISPR (clustered regularly interspaced short palindromic repeat) is an adaptive immune system that provides protection against mobile genetic elements (viruses, transposable elements and conjugative plasmids). CRISPR clusters contain spacers, sequences complementary to antecedent mobile elements, and target invading nucleic acids. CRISPR clusters are transcribed and processed into CRISPR RNA (crRNA). In type II CRISPR systems correct processing of pre-crRNA requires a trans-encoded small RNA (tracrRNA), endogenous ribonuclease 3 (rnc) and this protein. The tracrRNA serves as a guide for ribonuclease 3-aided processing of pre-crRNA. Subsequently Cas9/crRNA/tracrRNA endonucleolytically cleaves linear or circular dsDNA target complementary to the spacer; Cas9 is inactive in the absence of the 2 guide RNAs (gRNA). Cas9 recognizes the protospacer adjacent motif (PAM) in the CRISPR repeat sequences to help distinguish self versus nonself, as targets within the bacterial CRISPR locus do not have PAMs. PAM recognition is also required for catalytic activity.</text>
</comment>
<dbReference type="Gene3D" id="3.30.420.10">
    <property type="entry name" value="Ribonuclease H-like superfamily/Ribonuclease H"/>
    <property type="match status" value="3"/>
</dbReference>
<gene>
    <name evidence="13 15" type="primary">cas9</name>
    <name evidence="15" type="ORF">K8V90_01530</name>
</gene>
<feature type="active site" description="For RuvC-like nuclease domain" evidence="13">
    <location>
        <position position="10"/>
    </location>
</feature>
<dbReference type="InterPro" id="IPR040619">
    <property type="entry name" value="Cas9_alpha-helical_lobe"/>
</dbReference>
<dbReference type="AlphaFoldDB" id="A0A921MZS3"/>
<dbReference type="InterPro" id="IPR041383">
    <property type="entry name" value="RuvC_III"/>
</dbReference>
<evidence type="ECO:0000313" key="15">
    <source>
        <dbReference type="EMBL" id="HJG95765.1"/>
    </source>
</evidence>
<evidence type="ECO:0000256" key="11">
    <source>
        <dbReference type="ARBA" id="ARBA00023211"/>
    </source>
</evidence>